<dbReference type="Proteomes" id="UP000053240">
    <property type="component" value="Unassembled WGS sequence"/>
</dbReference>
<sequence length="824" mass="97114">MSTAVPFNFFKNKFNCFYCSKDFPDSDTMREHTILEHPVCDVTQKCIKKCRESVACVKIDISTLSCKICFISIQELDILIEHLITTHNANYDKSITTCLQPYKLIKDNIACPICPNEVFRFFGTLLKHMNKKHTNNNIICVYCGQTFRRDQNLRVHIWRHHRDGRFKCDICDADCNIPSRLYQHMAKEHGVKAAKCPKCPESFETQYLRQKHLIEAHNSDEIPHAYENCVSERRRRNLQILFNNTTVLPFKWRGKCLCFYCGESYADYKDFRKHTRSHGLCTTKDYSLKLIKGNDVEIKIDVSKISCEICNETFQHFKEIVDHLIVKHGLDYDKSIDSYIEEYRLLDFKCLYCDSQFKYFGFLVNHVNNAHPRNNYVCDACGVNFNKKRDLAIHFRHNHRIGGYPCTVCSETFESHSLLRKHQNDYHFRKCKRCGANFATNSMLMKHIHIEHPDDGTAKCPHCSKQLHSPQGLKQHIHKCKANFIKRKDDNFTDILLQPKKKQNLKQIRQNIQCVLNMSTAVPFKFFAKYFCFYCSNKFVEFDELKEHTHLEHPVCDLQSKSMKGCKGERITVKVDIAHLKCKICDEQIDNLDLLIDHLIIKHDVYYDKSITGCLEPYKVIKDNIPCPICPNRIFRYFGILLRHINSEHSDNKRICDFCGRSFKSVTNLKVHITNAHTGTCECNICGTKHKNQWCLNRHKAKHHNAKDYKCPKCPELFQSQYHKQKHLILKHDIGHECTYCHKMFTRNSFMNDHIRRTHLKEKNVVCSVCNERFFDNYLLRMHMVKHEGERKFSCEICEKAFLRRSNLNSHKEMHKKYGHLKAN</sequence>
<dbReference type="InterPro" id="IPR013087">
    <property type="entry name" value="Znf_C2H2_type"/>
</dbReference>
<feature type="domain" description="C2H2-type" evidence="6">
    <location>
        <begin position="138"/>
        <end position="165"/>
    </location>
</feature>
<dbReference type="GO" id="GO:0000981">
    <property type="term" value="F:DNA-binding transcription factor activity, RNA polymerase II-specific"/>
    <property type="evidence" value="ECO:0007669"/>
    <property type="project" value="TreeGrafter"/>
</dbReference>
<evidence type="ECO:0000256" key="1">
    <source>
        <dbReference type="ARBA" id="ARBA00022723"/>
    </source>
</evidence>
<keyword evidence="2" id="KW-0677">Repeat</keyword>
<evidence type="ECO:0000313" key="7">
    <source>
        <dbReference type="EMBL" id="KPJ19891.1"/>
    </source>
</evidence>
<reference evidence="7 8" key="1">
    <citation type="journal article" date="2015" name="Nat. Commun.">
        <title>Outbred genome sequencing and CRISPR/Cas9 gene editing in butterflies.</title>
        <authorList>
            <person name="Li X."/>
            <person name="Fan D."/>
            <person name="Zhang W."/>
            <person name="Liu G."/>
            <person name="Zhang L."/>
            <person name="Zhao L."/>
            <person name="Fang X."/>
            <person name="Chen L."/>
            <person name="Dong Y."/>
            <person name="Chen Y."/>
            <person name="Ding Y."/>
            <person name="Zhao R."/>
            <person name="Feng M."/>
            <person name="Zhu Y."/>
            <person name="Feng Y."/>
            <person name="Jiang X."/>
            <person name="Zhu D."/>
            <person name="Xiang H."/>
            <person name="Feng X."/>
            <person name="Li S."/>
            <person name="Wang J."/>
            <person name="Zhang G."/>
            <person name="Kronforst M.R."/>
            <person name="Wang W."/>
        </authorList>
    </citation>
    <scope>NUCLEOTIDE SEQUENCE [LARGE SCALE GENOMIC DNA]</scope>
    <source>
        <strain evidence="7">Ya'a_city_454_Pm</strain>
        <tissue evidence="7">Whole body</tissue>
    </source>
</reference>
<feature type="domain" description="C2H2-type" evidence="6">
    <location>
        <begin position="376"/>
        <end position="399"/>
    </location>
</feature>
<dbReference type="AlphaFoldDB" id="A0A0N0PEH7"/>
<dbReference type="SUPFAM" id="SSF57667">
    <property type="entry name" value="beta-beta-alpha zinc fingers"/>
    <property type="match status" value="8"/>
</dbReference>
<evidence type="ECO:0000256" key="5">
    <source>
        <dbReference type="PROSITE-ProRule" id="PRU00042"/>
    </source>
</evidence>
<accession>A0A0N0PEH7</accession>
<dbReference type="PROSITE" id="PS50157">
    <property type="entry name" value="ZINC_FINGER_C2H2_2"/>
    <property type="match status" value="8"/>
</dbReference>
<keyword evidence="3 5" id="KW-0863">Zinc-finger</keyword>
<proteinExistence type="predicted"/>
<dbReference type="FunCoup" id="A0A0N0PEH7">
    <property type="interactions" value="195"/>
</dbReference>
<evidence type="ECO:0000313" key="8">
    <source>
        <dbReference type="Proteomes" id="UP000053240"/>
    </source>
</evidence>
<protein>
    <submittedName>
        <fullName evidence="7">Zinc finger protein 62</fullName>
    </submittedName>
</protein>
<dbReference type="FunFam" id="3.30.160.60:FF:000110">
    <property type="entry name" value="Zinc finger protein-like"/>
    <property type="match status" value="1"/>
</dbReference>
<keyword evidence="4" id="KW-0862">Zinc</keyword>
<feature type="domain" description="C2H2-type" evidence="6">
    <location>
        <begin position="429"/>
        <end position="457"/>
    </location>
</feature>
<keyword evidence="8" id="KW-1185">Reference proteome</keyword>
<dbReference type="GO" id="GO:0005634">
    <property type="term" value="C:nucleus"/>
    <property type="evidence" value="ECO:0007669"/>
    <property type="project" value="TreeGrafter"/>
</dbReference>
<dbReference type="GO" id="GO:0008270">
    <property type="term" value="F:zinc ion binding"/>
    <property type="evidence" value="ECO:0007669"/>
    <property type="project" value="UniProtKB-KW"/>
</dbReference>
<feature type="domain" description="C2H2-type" evidence="6">
    <location>
        <begin position="765"/>
        <end position="792"/>
    </location>
</feature>
<evidence type="ECO:0000256" key="4">
    <source>
        <dbReference type="ARBA" id="ARBA00022833"/>
    </source>
</evidence>
<feature type="domain" description="C2H2-type" evidence="6">
    <location>
        <begin position="404"/>
        <end position="427"/>
    </location>
</feature>
<dbReference type="Pfam" id="PF00096">
    <property type="entry name" value="zf-C2H2"/>
    <property type="match status" value="6"/>
</dbReference>
<dbReference type="GO" id="GO:0000977">
    <property type="term" value="F:RNA polymerase II transcription regulatory region sequence-specific DNA binding"/>
    <property type="evidence" value="ECO:0007669"/>
    <property type="project" value="TreeGrafter"/>
</dbReference>
<feature type="domain" description="C2H2-type" evidence="6">
    <location>
        <begin position="654"/>
        <end position="682"/>
    </location>
</feature>
<dbReference type="PROSITE" id="PS00028">
    <property type="entry name" value="ZINC_FINGER_C2H2_1"/>
    <property type="match status" value="13"/>
</dbReference>
<name>A0A0N0PEH7_PAPMA</name>
<feature type="domain" description="C2H2-type" evidence="6">
    <location>
        <begin position="736"/>
        <end position="764"/>
    </location>
</feature>
<keyword evidence="1" id="KW-0479">Metal-binding</keyword>
<gene>
    <name evidence="7" type="ORF">RR48_02319</name>
</gene>
<dbReference type="SMART" id="SM00355">
    <property type="entry name" value="ZnF_C2H2"/>
    <property type="match status" value="22"/>
</dbReference>
<organism evidence="7 8">
    <name type="scientific">Papilio machaon</name>
    <name type="common">Old World swallowtail butterfly</name>
    <dbReference type="NCBI Taxonomy" id="76193"/>
    <lineage>
        <taxon>Eukaryota</taxon>
        <taxon>Metazoa</taxon>
        <taxon>Ecdysozoa</taxon>
        <taxon>Arthropoda</taxon>
        <taxon>Hexapoda</taxon>
        <taxon>Insecta</taxon>
        <taxon>Pterygota</taxon>
        <taxon>Neoptera</taxon>
        <taxon>Endopterygota</taxon>
        <taxon>Lepidoptera</taxon>
        <taxon>Glossata</taxon>
        <taxon>Ditrysia</taxon>
        <taxon>Papilionoidea</taxon>
        <taxon>Papilionidae</taxon>
        <taxon>Papilioninae</taxon>
        <taxon>Papilio</taxon>
    </lineage>
</organism>
<dbReference type="InterPro" id="IPR036236">
    <property type="entry name" value="Znf_C2H2_sf"/>
</dbReference>
<evidence type="ECO:0000256" key="2">
    <source>
        <dbReference type="ARBA" id="ARBA00022737"/>
    </source>
</evidence>
<dbReference type="PANTHER" id="PTHR24379:SF121">
    <property type="entry name" value="C2H2-TYPE DOMAIN-CONTAINING PROTEIN"/>
    <property type="match status" value="1"/>
</dbReference>
<dbReference type="EMBL" id="KQ459805">
    <property type="protein sequence ID" value="KPJ19891.1"/>
    <property type="molecule type" value="Genomic_DNA"/>
</dbReference>
<evidence type="ECO:0000256" key="3">
    <source>
        <dbReference type="ARBA" id="ARBA00022771"/>
    </source>
</evidence>
<dbReference type="InParanoid" id="A0A0N0PEH7"/>
<feature type="domain" description="C2H2-type" evidence="6">
    <location>
        <begin position="793"/>
        <end position="815"/>
    </location>
</feature>
<dbReference type="Gene3D" id="3.30.160.60">
    <property type="entry name" value="Classic Zinc Finger"/>
    <property type="match status" value="9"/>
</dbReference>
<dbReference type="PANTHER" id="PTHR24379">
    <property type="entry name" value="KRAB AND ZINC FINGER DOMAIN-CONTAINING"/>
    <property type="match status" value="1"/>
</dbReference>
<evidence type="ECO:0000259" key="6">
    <source>
        <dbReference type="PROSITE" id="PS50157"/>
    </source>
</evidence>